<organism evidence="3 4">
    <name type="scientific">[Ruminococcus] torques</name>
    <dbReference type="NCBI Taxonomy" id="33039"/>
    <lineage>
        <taxon>Bacteria</taxon>
        <taxon>Bacillati</taxon>
        <taxon>Bacillota</taxon>
        <taxon>Clostridia</taxon>
        <taxon>Lachnospirales</taxon>
        <taxon>Lachnospiraceae</taxon>
        <taxon>Mediterraneibacter</taxon>
    </lineage>
</organism>
<dbReference type="SUPFAM" id="SSF47413">
    <property type="entry name" value="lambda repressor-like DNA-binding domains"/>
    <property type="match status" value="1"/>
</dbReference>
<evidence type="ECO:0000313" key="3">
    <source>
        <dbReference type="EMBL" id="CUO43540.1"/>
    </source>
</evidence>
<reference evidence="3 4" key="1">
    <citation type="submission" date="2015-09" db="EMBL/GenBank/DDBJ databases">
        <authorList>
            <consortium name="Pathogen Informatics"/>
        </authorList>
    </citation>
    <scope>NUCLEOTIDE SEQUENCE [LARGE SCALE GENOMIC DNA]</scope>
    <source>
        <strain evidence="3 4">2789STDY5834841</strain>
    </source>
</reference>
<dbReference type="Gene3D" id="1.10.260.40">
    <property type="entry name" value="lambda repressor-like DNA-binding domains"/>
    <property type="match status" value="1"/>
</dbReference>
<dbReference type="CDD" id="cd00093">
    <property type="entry name" value="HTH_XRE"/>
    <property type="match status" value="1"/>
</dbReference>
<evidence type="ECO:0000313" key="4">
    <source>
        <dbReference type="Proteomes" id="UP000095787"/>
    </source>
</evidence>
<dbReference type="Pfam" id="PF01381">
    <property type="entry name" value="HTH_3"/>
    <property type="match status" value="1"/>
</dbReference>
<name>A0A174F5D9_9FIRM</name>
<gene>
    <name evidence="3" type="ORF">ERS852456_02552</name>
</gene>
<dbReference type="EMBL" id="CYZO01000049">
    <property type="protein sequence ID" value="CUO43540.1"/>
    <property type="molecule type" value="Genomic_DNA"/>
</dbReference>
<dbReference type="RefSeq" id="WP_009320852.1">
    <property type="nucleotide sequence ID" value="NZ_CYZO01000049.1"/>
</dbReference>
<evidence type="ECO:0000259" key="2">
    <source>
        <dbReference type="PROSITE" id="PS50943"/>
    </source>
</evidence>
<dbReference type="PANTHER" id="PTHR46558">
    <property type="entry name" value="TRACRIPTIONAL REGULATORY PROTEIN-RELATED-RELATED"/>
    <property type="match status" value="1"/>
</dbReference>
<dbReference type="SMART" id="SM00530">
    <property type="entry name" value="HTH_XRE"/>
    <property type="match status" value="1"/>
</dbReference>
<proteinExistence type="predicted"/>
<dbReference type="AlphaFoldDB" id="A0A174F5D9"/>
<dbReference type="InterPro" id="IPR010982">
    <property type="entry name" value="Lambda_DNA-bd_dom_sf"/>
</dbReference>
<feature type="domain" description="HTH cro/C1-type" evidence="2">
    <location>
        <begin position="7"/>
        <end position="61"/>
    </location>
</feature>
<sequence>MKINQIIREKRKELSLTQEQIAELLGVSTPAVNKWEKGSTYPDITLLPALARLLKIDLNTLLSFNEDLTDIEIENFVNELDEIVQEQNYMSAFQMAIDKIHEYPTCDKLLYSATLYLDGALFLYSVPEPEQYRETFETFYKRLSVNEIPEIRDTAISMLISYARNRGEYSKAEELINMLPFSTIDREEQLAILYHKQKKYEDAEKIWEHRVLKGVTDIQTALINMLEIALLEKCNDNAEFFADMYKTITRQFCFPEWMRYNAHLLLAIDKKNKDECLSILKKMLPAMKKEWNVQDCQLYRNAKDSESTLFSSRLADTLCDELATKEEYAFVRDCIEFRELMAEMRS</sequence>
<accession>A0A174F5D9</accession>
<protein>
    <submittedName>
        <fullName evidence="3">Transcriptional repressor DicA</fullName>
    </submittedName>
</protein>
<dbReference type="PROSITE" id="PS50943">
    <property type="entry name" value="HTH_CROC1"/>
    <property type="match status" value="1"/>
</dbReference>
<keyword evidence="1" id="KW-0238">DNA-binding</keyword>
<evidence type="ECO:0000256" key="1">
    <source>
        <dbReference type="ARBA" id="ARBA00023125"/>
    </source>
</evidence>
<dbReference type="PANTHER" id="PTHR46558:SF11">
    <property type="entry name" value="HTH-TYPE TRANSCRIPTIONAL REGULATOR XRE"/>
    <property type="match status" value="1"/>
</dbReference>
<dbReference type="GO" id="GO:0003677">
    <property type="term" value="F:DNA binding"/>
    <property type="evidence" value="ECO:0007669"/>
    <property type="project" value="UniProtKB-KW"/>
</dbReference>
<dbReference type="Proteomes" id="UP000095787">
    <property type="component" value="Unassembled WGS sequence"/>
</dbReference>
<dbReference type="InterPro" id="IPR001387">
    <property type="entry name" value="Cro/C1-type_HTH"/>
</dbReference>